<dbReference type="OrthoDB" id="196493at2759"/>
<dbReference type="InterPro" id="IPR017853">
    <property type="entry name" value="GH"/>
</dbReference>
<reference evidence="2" key="1">
    <citation type="journal article" date="2023" name="Science">
        <title>Genome structures resolve the early diversification of teleost fishes.</title>
        <authorList>
            <person name="Parey E."/>
            <person name="Louis A."/>
            <person name="Montfort J."/>
            <person name="Bouchez O."/>
            <person name="Roques C."/>
            <person name="Iampietro C."/>
            <person name="Lluch J."/>
            <person name="Castinel A."/>
            <person name="Donnadieu C."/>
            <person name="Desvignes T."/>
            <person name="Floi Bucao C."/>
            <person name="Jouanno E."/>
            <person name="Wen M."/>
            <person name="Mejri S."/>
            <person name="Dirks R."/>
            <person name="Jansen H."/>
            <person name="Henkel C."/>
            <person name="Chen W.J."/>
            <person name="Zahm M."/>
            <person name="Cabau C."/>
            <person name="Klopp C."/>
            <person name="Thompson A.W."/>
            <person name="Robinson-Rechavi M."/>
            <person name="Braasch I."/>
            <person name="Lecointre G."/>
            <person name="Bobe J."/>
            <person name="Postlethwait J.H."/>
            <person name="Berthelot C."/>
            <person name="Roest Crollius H."/>
            <person name="Guiguen Y."/>
        </authorList>
    </citation>
    <scope>NUCLEOTIDE SEQUENCE</scope>
    <source>
        <strain evidence="2">Concon-B</strain>
    </source>
</reference>
<protein>
    <recommendedName>
        <fullName evidence="1">Alpha-amylase/branching enzyme C-terminal all beta domain-containing protein</fullName>
    </recommendedName>
</protein>
<dbReference type="SUPFAM" id="SSF51011">
    <property type="entry name" value="Glycosyl hydrolase domain"/>
    <property type="match status" value="1"/>
</dbReference>
<dbReference type="Gene3D" id="3.20.20.80">
    <property type="entry name" value="Glycosidases"/>
    <property type="match status" value="1"/>
</dbReference>
<dbReference type="PANTHER" id="PTHR43651">
    <property type="entry name" value="1,4-ALPHA-GLUCAN-BRANCHING ENZYME"/>
    <property type="match status" value="1"/>
</dbReference>
<dbReference type="GO" id="GO:0003844">
    <property type="term" value="F:1,4-alpha-glucan branching enzyme activity"/>
    <property type="evidence" value="ECO:0007669"/>
    <property type="project" value="TreeGrafter"/>
</dbReference>
<dbReference type="SUPFAM" id="SSF51445">
    <property type="entry name" value="(Trans)glycosidases"/>
    <property type="match status" value="1"/>
</dbReference>
<dbReference type="FunFam" id="3.20.20.80:FF:000338">
    <property type="entry name" value="1,4-alpha-glucan branching enzyme, putative"/>
    <property type="match status" value="1"/>
</dbReference>
<dbReference type="GO" id="GO:0005737">
    <property type="term" value="C:cytoplasm"/>
    <property type="evidence" value="ECO:0007669"/>
    <property type="project" value="TreeGrafter"/>
</dbReference>
<evidence type="ECO:0000259" key="1">
    <source>
        <dbReference type="Pfam" id="PF02806"/>
    </source>
</evidence>
<dbReference type="Gene3D" id="2.60.40.1180">
    <property type="entry name" value="Golgi alpha-mannosidase II"/>
    <property type="match status" value="1"/>
</dbReference>
<proteinExistence type="predicted"/>
<evidence type="ECO:0000313" key="2">
    <source>
        <dbReference type="EMBL" id="KAJ8275604.1"/>
    </source>
</evidence>
<keyword evidence="3" id="KW-1185">Reference proteome</keyword>
<gene>
    <name evidence="2" type="ORF">COCON_G00073560</name>
</gene>
<dbReference type="Proteomes" id="UP001152803">
    <property type="component" value="Unassembled WGS sequence"/>
</dbReference>
<sequence length="597" mass="67942">MSLRPLPQGMLGDEGKKKNNCGKIESEINGALAVALSPRAPWGVRGRLPAGPVPRLISRVSGLSRRKQRPPLRLPRYIKDPNPTAWRDLTGPVFGYRALRDRANPTHAAPNPVSMSLVPLPVRYLDTLLKGNRWLLAEIIVPWEVKRFLLSNLRWWMEEYRFDGFRFDGITSMLYHHHGIGETFTGKLSEYFGLQVDEDCLVHLMVTNHLLHTLYPDCITIAEDVSGMPGLCRAITEGGCGFDYRLAMAIPDKWIQILKEYRDEDWNISDIIRTLTNRRKGEPSIAYAESHDQALVGDKSLAFWLMDKEMYTNMSSLEPMTAVIDRGIQLHKMIRLLTHTLGGEAYLNFMGNEFGHPEWLDFPRKGNEESYLYARRQYNLVDVEHLRYRQLFAFDRDMNSTEDKYGWLSSAPGVVTTKHEGDKVIVFERANVVFIFNFHPTVSYKNYRVAVGSPGKYTIKLDSDDLQYGGHGRLEHSTEFFTETVHFKSFPNSMLTEGHHTLRREEDHRTRSPPLFSRSQMSVALCVSGAVVIYRRGMKAGPQPPQRQTPASPGAPGAFVAFASGGRMMDLLRRAIRVLPPLPTPLPRLLSNYPPYV</sequence>
<evidence type="ECO:0000313" key="3">
    <source>
        <dbReference type="Proteomes" id="UP001152803"/>
    </source>
</evidence>
<dbReference type="Pfam" id="PF02806">
    <property type="entry name" value="Alpha-amylase_C"/>
    <property type="match status" value="1"/>
</dbReference>
<dbReference type="GO" id="GO:0005978">
    <property type="term" value="P:glycogen biosynthetic process"/>
    <property type="evidence" value="ECO:0007669"/>
    <property type="project" value="TreeGrafter"/>
</dbReference>
<accession>A0A9Q1DND5</accession>
<dbReference type="InterPro" id="IPR013780">
    <property type="entry name" value="Glyco_hydro_b"/>
</dbReference>
<feature type="domain" description="Alpha-amylase/branching enzyme C-terminal all beta" evidence="1">
    <location>
        <begin position="416"/>
        <end position="486"/>
    </location>
</feature>
<organism evidence="2 3">
    <name type="scientific">Conger conger</name>
    <name type="common">Conger eel</name>
    <name type="synonym">Muraena conger</name>
    <dbReference type="NCBI Taxonomy" id="82655"/>
    <lineage>
        <taxon>Eukaryota</taxon>
        <taxon>Metazoa</taxon>
        <taxon>Chordata</taxon>
        <taxon>Craniata</taxon>
        <taxon>Vertebrata</taxon>
        <taxon>Euteleostomi</taxon>
        <taxon>Actinopterygii</taxon>
        <taxon>Neopterygii</taxon>
        <taxon>Teleostei</taxon>
        <taxon>Anguilliformes</taxon>
        <taxon>Congridae</taxon>
        <taxon>Conger</taxon>
    </lineage>
</organism>
<name>A0A9Q1DND5_CONCO</name>
<dbReference type="InterPro" id="IPR006048">
    <property type="entry name" value="A-amylase/branching_C"/>
</dbReference>
<dbReference type="PANTHER" id="PTHR43651:SF3">
    <property type="entry name" value="1,4-ALPHA-GLUCAN-BRANCHING ENZYME"/>
    <property type="match status" value="1"/>
</dbReference>
<dbReference type="EMBL" id="JAFJMO010000005">
    <property type="protein sequence ID" value="KAJ8275604.1"/>
    <property type="molecule type" value="Genomic_DNA"/>
</dbReference>
<comment type="caution">
    <text evidence="2">The sequence shown here is derived from an EMBL/GenBank/DDBJ whole genome shotgun (WGS) entry which is preliminary data.</text>
</comment>
<dbReference type="GO" id="GO:0043169">
    <property type="term" value="F:cation binding"/>
    <property type="evidence" value="ECO:0007669"/>
    <property type="project" value="InterPro"/>
</dbReference>
<dbReference type="AlphaFoldDB" id="A0A9Q1DND5"/>